<comment type="caution">
    <text evidence="6">The sequence shown here is derived from an EMBL/GenBank/DDBJ whole genome shotgun (WGS) entry which is preliminary data.</text>
</comment>
<dbReference type="GO" id="GO:0016787">
    <property type="term" value="F:hydrolase activity"/>
    <property type="evidence" value="ECO:0007669"/>
    <property type="project" value="UniProtKB-KW"/>
</dbReference>
<dbReference type="Pfam" id="PF01522">
    <property type="entry name" value="Polysacc_deac_1"/>
    <property type="match status" value="1"/>
</dbReference>
<feature type="signal peptide" evidence="4">
    <location>
        <begin position="1"/>
        <end position="21"/>
    </location>
</feature>
<dbReference type="PANTHER" id="PTHR10587">
    <property type="entry name" value="GLYCOSYL TRANSFERASE-RELATED"/>
    <property type="match status" value="1"/>
</dbReference>
<keyword evidence="7" id="KW-1185">Reference proteome</keyword>
<evidence type="ECO:0000313" key="6">
    <source>
        <dbReference type="EMBL" id="MFC4562568.1"/>
    </source>
</evidence>
<dbReference type="Proteomes" id="UP001595923">
    <property type="component" value="Unassembled WGS sequence"/>
</dbReference>
<evidence type="ECO:0000256" key="3">
    <source>
        <dbReference type="SAM" id="MobiDB-lite"/>
    </source>
</evidence>
<dbReference type="EC" id="3.-.-.-" evidence="6"/>
<evidence type="ECO:0000256" key="4">
    <source>
        <dbReference type="SAM" id="SignalP"/>
    </source>
</evidence>
<dbReference type="RefSeq" id="WP_378573899.1">
    <property type="nucleotide sequence ID" value="NZ_JBHSFQ010000009.1"/>
</dbReference>
<evidence type="ECO:0000256" key="2">
    <source>
        <dbReference type="ARBA" id="ARBA00022801"/>
    </source>
</evidence>
<gene>
    <name evidence="6" type="ORF">ACFO4E_11950</name>
</gene>
<dbReference type="SUPFAM" id="SSF88713">
    <property type="entry name" value="Glycoside hydrolase/deacetylase"/>
    <property type="match status" value="1"/>
</dbReference>
<evidence type="ECO:0000256" key="1">
    <source>
        <dbReference type="ARBA" id="ARBA00022723"/>
    </source>
</evidence>
<reference evidence="7" key="1">
    <citation type="journal article" date="2019" name="Int. J. Syst. Evol. Microbiol.">
        <title>The Global Catalogue of Microorganisms (GCM) 10K type strain sequencing project: providing services to taxonomists for standard genome sequencing and annotation.</title>
        <authorList>
            <consortium name="The Broad Institute Genomics Platform"/>
            <consortium name="The Broad Institute Genome Sequencing Center for Infectious Disease"/>
            <person name="Wu L."/>
            <person name="Ma J."/>
        </authorList>
    </citation>
    <scope>NUCLEOTIDE SEQUENCE [LARGE SCALE GENOMIC DNA]</scope>
    <source>
        <strain evidence="7">XZYJ18</strain>
    </source>
</reference>
<dbReference type="CDD" id="cd10917">
    <property type="entry name" value="CE4_NodB_like_6s_7s"/>
    <property type="match status" value="1"/>
</dbReference>
<feature type="chain" id="PRO_5045220190" evidence="4">
    <location>
        <begin position="22"/>
        <end position="492"/>
    </location>
</feature>
<dbReference type="PANTHER" id="PTHR10587:SF133">
    <property type="entry name" value="CHITIN DEACETYLASE 1-RELATED"/>
    <property type="match status" value="1"/>
</dbReference>
<feature type="region of interest" description="Disordered" evidence="3">
    <location>
        <begin position="250"/>
        <end position="273"/>
    </location>
</feature>
<name>A0ABV9DX28_9ACTN</name>
<dbReference type="InterPro" id="IPR002509">
    <property type="entry name" value="NODB_dom"/>
</dbReference>
<organism evidence="6 7">
    <name type="scientific">Nocardiopsis mangrovi</name>
    <dbReference type="NCBI Taxonomy" id="1179818"/>
    <lineage>
        <taxon>Bacteria</taxon>
        <taxon>Bacillati</taxon>
        <taxon>Actinomycetota</taxon>
        <taxon>Actinomycetes</taxon>
        <taxon>Streptosporangiales</taxon>
        <taxon>Nocardiopsidaceae</taxon>
        <taxon>Nocardiopsis</taxon>
    </lineage>
</organism>
<accession>A0ABV9DX28</accession>
<keyword evidence="4" id="KW-0732">Signal</keyword>
<keyword evidence="1" id="KW-0479">Metal-binding</keyword>
<proteinExistence type="predicted"/>
<protein>
    <submittedName>
        <fullName evidence="6">Polysaccharide deacetylase family protein</fullName>
        <ecNumber evidence="6">3.-.-.-</ecNumber>
    </submittedName>
</protein>
<dbReference type="EMBL" id="JBHSFQ010000009">
    <property type="protein sequence ID" value="MFC4562568.1"/>
    <property type="molecule type" value="Genomic_DNA"/>
</dbReference>
<feature type="compositionally biased region" description="Acidic residues" evidence="3">
    <location>
        <begin position="52"/>
        <end position="61"/>
    </location>
</feature>
<feature type="region of interest" description="Disordered" evidence="3">
    <location>
        <begin position="21"/>
        <end position="69"/>
    </location>
</feature>
<feature type="domain" description="NodB homology" evidence="5">
    <location>
        <begin position="286"/>
        <end position="462"/>
    </location>
</feature>
<dbReference type="InterPro" id="IPR050248">
    <property type="entry name" value="Polysacc_deacetylase_ArnD"/>
</dbReference>
<dbReference type="InterPro" id="IPR011330">
    <property type="entry name" value="Glyco_hydro/deAcase_b/a-brl"/>
</dbReference>
<evidence type="ECO:0000313" key="7">
    <source>
        <dbReference type="Proteomes" id="UP001595923"/>
    </source>
</evidence>
<sequence length="492" mass="50500">MSAAAAAAVALGVAACTITDAAQSSDSGDDRTPASGPADELTAVDPDTIPGLEEDGAEDEGGGVSVTLSYPVIPNADPLAERLAQIAERDAADFAGAVPGAEGVSIDWQISAAGDGVIAVRLTQEETGSEGDRTGYSTYWYDTSDGHTAASTELLAGDAELADLHALVRAALEDTDGVDTSAIQPIARVYDSMGFNPDGDLVVEFDEGQVAPLDAGRIRAVVPGADADPLLSEFGERAQEAAVGVTPEFAVDEPPTVPKDDPYPPAPGTSPGAAGDDVDCTAAGSKCVALTFDDGPGERTGEVLDALAEHDAKATFFVTGGPVGQHPGLVRRAFADGHEIGNHTVGHPDLAGLGAGGIRAELDPVTDVVRRETGYTMDLMRPPYGSTNGTVEEVTRDLGTAQILWSVDTRDWKDRDADKVADRAVSGAAPGAIILMHDIHDSTVDAVPDIVERLDEKGYTMVTTSQLLGDTEPGNAYLDAVPEADGAGDGEG</sequence>
<evidence type="ECO:0000259" key="5">
    <source>
        <dbReference type="PROSITE" id="PS51677"/>
    </source>
</evidence>
<dbReference type="Gene3D" id="3.20.20.370">
    <property type="entry name" value="Glycoside hydrolase/deacetylase"/>
    <property type="match status" value="1"/>
</dbReference>
<keyword evidence="2 6" id="KW-0378">Hydrolase</keyword>
<dbReference type="PROSITE" id="PS51677">
    <property type="entry name" value="NODB"/>
    <property type="match status" value="1"/>
</dbReference>